<keyword evidence="3" id="KW-0378">Hydrolase</keyword>
<dbReference type="GO" id="GO:0009003">
    <property type="term" value="F:signal peptidase activity"/>
    <property type="evidence" value="ECO:0007669"/>
    <property type="project" value="UniProtKB-EC"/>
</dbReference>
<name>A0A5J4KNL8_9CHLR</name>
<dbReference type="InterPro" id="IPR036286">
    <property type="entry name" value="LexA/Signal_pep-like_sf"/>
</dbReference>
<dbReference type="PANTHER" id="PTHR43390:SF1">
    <property type="entry name" value="CHLOROPLAST PROCESSING PEPTIDASE"/>
    <property type="match status" value="1"/>
</dbReference>
<dbReference type="RefSeq" id="WP_151758650.1">
    <property type="nucleotide sequence ID" value="NZ_BKZW01000003.1"/>
</dbReference>
<keyword evidence="3" id="KW-1133">Transmembrane helix</keyword>
<dbReference type="GO" id="GO:0004252">
    <property type="term" value="F:serine-type endopeptidase activity"/>
    <property type="evidence" value="ECO:0007669"/>
    <property type="project" value="InterPro"/>
</dbReference>
<comment type="subcellular location">
    <subcellularLocation>
        <location evidence="1">Cell membrane</location>
        <topology evidence="1">Single-pass type II membrane protein</topology>
    </subcellularLocation>
    <subcellularLocation>
        <location evidence="3">Membrane</location>
        <topology evidence="3">Single-pass type II membrane protein</topology>
    </subcellularLocation>
</comment>
<organism evidence="5 6">
    <name type="scientific">Dictyobacter vulcani</name>
    <dbReference type="NCBI Taxonomy" id="2607529"/>
    <lineage>
        <taxon>Bacteria</taxon>
        <taxon>Bacillati</taxon>
        <taxon>Chloroflexota</taxon>
        <taxon>Ktedonobacteria</taxon>
        <taxon>Ktedonobacterales</taxon>
        <taxon>Dictyobacteraceae</taxon>
        <taxon>Dictyobacter</taxon>
    </lineage>
</organism>
<evidence type="ECO:0000256" key="1">
    <source>
        <dbReference type="ARBA" id="ARBA00004401"/>
    </source>
</evidence>
<dbReference type="CDD" id="cd06530">
    <property type="entry name" value="S26_SPase_I"/>
    <property type="match status" value="1"/>
</dbReference>
<comment type="catalytic activity">
    <reaction evidence="3">
        <text>Cleavage of hydrophobic, N-terminal signal or leader sequences from secreted and periplasmic proteins.</text>
        <dbReference type="EC" id="3.4.21.89"/>
    </reaction>
</comment>
<gene>
    <name evidence="5" type="ORF">KDW_51060</name>
</gene>
<evidence type="ECO:0000259" key="4">
    <source>
        <dbReference type="Pfam" id="PF10502"/>
    </source>
</evidence>
<reference evidence="5 6" key="1">
    <citation type="submission" date="2019-10" db="EMBL/GenBank/DDBJ databases">
        <title>Dictyobacter vulcani sp. nov., within the class Ktedonobacteria, isolated from soil of volcanic Mt. Zao.</title>
        <authorList>
            <person name="Zheng Y."/>
            <person name="Wang C.M."/>
            <person name="Sakai Y."/>
            <person name="Abe K."/>
            <person name="Yokota A."/>
            <person name="Yabe S."/>
        </authorList>
    </citation>
    <scope>NUCLEOTIDE SEQUENCE [LARGE SCALE GENOMIC DNA]</scope>
    <source>
        <strain evidence="5 6">W12</strain>
    </source>
</reference>
<proteinExistence type="inferred from homology"/>
<evidence type="ECO:0000313" key="6">
    <source>
        <dbReference type="Proteomes" id="UP000326912"/>
    </source>
</evidence>
<evidence type="ECO:0000256" key="2">
    <source>
        <dbReference type="ARBA" id="ARBA00009370"/>
    </source>
</evidence>
<dbReference type="InterPro" id="IPR000223">
    <property type="entry name" value="Pept_S26A_signal_pept_1"/>
</dbReference>
<comment type="caution">
    <text evidence="5">The sequence shown here is derived from an EMBL/GenBank/DDBJ whole genome shotgun (WGS) entry which is preliminary data.</text>
</comment>
<keyword evidence="3" id="KW-0472">Membrane</keyword>
<dbReference type="NCBIfam" id="TIGR02227">
    <property type="entry name" value="sigpep_I_bact"/>
    <property type="match status" value="1"/>
</dbReference>
<feature type="transmembrane region" description="Helical" evidence="3">
    <location>
        <begin position="12"/>
        <end position="31"/>
    </location>
</feature>
<dbReference type="PANTHER" id="PTHR43390">
    <property type="entry name" value="SIGNAL PEPTIDASE I"/>
    <property type="match status" value="1"/>
</dbReference>
<evidence type="ECO:0000313" key="5">
    <source>
        <dbReference type="EMBL" id="GER90944.1"/>
    </source>
</evidence>
<dbReference type="EC" id="3.4.21.89" evidence="3"/>
<dbReference type="EMBL" id="BKZW01000003">
    <property type="protein sequence ID" value="GER90944.1"/>
    <property type="molecule type" value="Genomic_DNA"/>
</dbReference>
<dbReference type="PRINTS" id="PR00727">
    <property type="entry name" value="LEADERPTASE"/>
</dbReference>
<comment type="similarity">
    <text evidence="2 3">Belongs to the peptidase S26 family.</text>
</comment>
<keyword evidence="6" id="KW-1185">Reference proteome</keyword>
<dbReference type="GO" id="GO:0006465">
    <property type="term" value="P:signal peptide processing"/>
    <property type="evidence" value="ECO:0007669"/>
    <property type="project" value="InterPro"/>
</dbReference>
<sequence length="182" mass="20736">MKRSHFTREIIELVVITLLLFVVIRFIIHGYHMQSSNMQPSISNNAYIMVNRTSYMIGKPQRGDAVVLHYPPDTNIDVMGRIIGLPGDTIKADKQHISINGTVLNEPYVQKPYNPEGHEWKVADNSYFVLNDNRQVTDDSRNWGPVTQDMIVGKAVVVFWPTSSWQVINTYSSTFTPVKNTP</sequence>
<dbReference type="Pfam" id="PF10502">
    <property type="entry name" value="Peptidase_S26"/>
    <property type="match status" value="1"/>
</dbReference>
<dbReference type="Gene3D" id="2.10.109.10">
    <property type="entry name" value="Umud Fragment, subunit A"/>
    <property type="match status" value="1"/>
</dbReference>
<dbReference type="Proteomes" id="UP000326912">
    <property type="component" value="Unassembled WGS sequence"/>
</dbReference>
<keyword evidence="3" id="KW-0812">Transmembrane</keyword>
<dbReference type="SUPFAM" id="SSF51306">
    <property type="entry name" value="LexA/Signal peptidase"/>
    <property type="match status" value="1"/>
</dbReference>
<dbReference type="AlphaFoldDB" id="A0A5J4KNL8"/>
<dbReference type="GO" id="GO:0005886">
    <property type="term" value="C:plasma membrane"/>
    <property type="evidence" value="ECO:0007669"/>
    <property type="project" value="UniProtKB-SubCell"/>
</dbReference>
<feature type="domain" description="Peptidase S26" evidence="4">
    <location>
        <begin position="9"/>
        <end position="160"/>
    </location>
</feature>
<dbReference type="InterPro" id="IPR019533">
    <property type="entry name" value="Peptidase_S26"/>
</dbReference>
<keyword evidence="3" id="KW-0645">Protease</keyword>
<evidence type="ECO:0000256" key="3">
    <source>
        <dbReference type="RuleBase" id="RU362042"/>
    </source>
</evidence>
<protein>
    <recommendedName>
        <fullName evidence="3">Signal peptidase I</fullName>
        <ecNumber evidence="3">3.4.21.89</ecNumber>
    </recommendedName>
</protein>
<accession>A0A5J4KNL8</accession>